<dbReference type="InterPro" id="IPR036097">
    <property type="entry name" value="HisK_dim/P_sf"/>
</dbReference>
<evidence type="ECO:0000256" key="2">
    <source>
        <dbReference type="ARBA" id="ARBA00012438"/>
    </source>
</evidence>
<dbReference type="SUPFAM" id="SSF55874">
    <property type="entry name" value="ATPase domain of HSP90 chaperone/DNA topoisomerase II/histidine kinase"/>
    <property type="match status" value="1"/>
</dbReference>
<dbReference type="SUPFAM" id="SSF47384">
    <property type="entry name" value="Homodimeric domain of signal transducing histidine kinase"/>
    <property type="match status" value="1"/>
</dbReference>
<dbReference type="EC" id="2.7.13.3" evidence="2"/>
<dbReference type="GO" id="GO:0000155">
    <property type="term" value="F:phosphorelay sensor kinase activity"/>
    <property type="evidence" value="ECO:0007669"/>
    <property type="project" value="InterPro"/>
</dbReference>
<dbReference type="InterPro" id="IPR003661">
    <property type="entry name" value="HisK_dim/P_dom"/>
</dbReference>
<dbReference type="InterPro" id="IPR004358">
    <property type="entry name" value="Sig_transdc_His_kin-like_C"/>
</dbReference>
<feature type="domain" description="Histidine kinase" evidence="9">
    <location>
        <begin position="172"/>
        <end position="380"/>
    </location>
</feature>
<proteinExistence type="predicted"/>
<sequence length="388" mass="42511">MSANNRSSFTGPDDSDQEDWDLEILQALVSPSTAEDAALACAAAWMNFVGADRVSVAVFDSTTSCIVAHGQREDSHLTIYVGRETAGFAMLMRPERLYSKGGPCSIEDPNLILCWPEHFSVVLVNVDEATVDEERIELIQDLSRKLLSRWTTPITSFANPEHMEAMAEFAAGAGHEINNPLGSIIGQTQLLLKREDRADHRQALETIGAQAWRIRDMIGDTMLFARPPQPEFSQCGLVGITKKIVSNLNATFGRIITVTASHEDILAFGDQAQLSTLIAHLIRNACEAVQNLEGGGHVTVEIRREASYAASVSVTDNGPEIPVEIRRHLFDPFYSGRQAGRGLGFGLCHCWQIVRMHNGILTQETLDTGNRFIAVLPIDTEANSAKPS</sequence>
<dbReference type="AlphaFoldDB" id="A0A1P8WAF6"/>
<dbReference type="SMART" id="SM00388">
    <property type="entry name" value="HisKA"/>
    <property type="match status" value="1"/>
</dbReference>
<evidence type="ECO:0000259" key="9">
    <source>
        <dbReference type="PROSITE" id="PS50109"/>
    </source>
</evidence>
<protein>
    <recommendedName>
        <fullName evidence="2">histidine kinase</fullName>
        <ecNumber evidence="2">2.7.13.3</ecNumber>
    </recommendedName>
</protein>
<dbReference type="InterPro" id="IPR003594">
    <property type="entry name" value="HATPase_dom"/>
</dbReference>
<evidence type="ECO:0000256" key="3">
    <source>
        <dbReference type="ARBA" id="ARBA00022553"/>
    </source>
</evidence>
<dbReference type="GO" id="GO:0005524">
    <property type="term" value="F:ATP binding"/>
    <property type="evidence" value="ECO:0007669"/>
    <property type="project" value="UniProtKB-KW"/>
</dbReference>
<evidence type="ECO:0000256" key="1">
    <source>
        <dbReference type="ARBA" id="ARBA00000085"/>
    </source>
</evidence>
<evidence type="ECO:0000256" key="6">
    <source>
        <dbReference type="ARBA" id="ARBA00022777"/>
    </source>
</evidence>
<dbReference type="RefSeq" id="WP_077022860.1">
    <property type="nucleotide sequence ID" value="NZ_CP017641.1"/>
</dbReference>
<dbReference type="InterPro" id="IPR036890">
    <property type="entry name" value="HATPase_C_sf"/>
</dbReference>
<name>A0A1P8WAF6_9PLAN</name>
<organism evidence="10 11">
    <name type="scientific">Fuerstiella marisgermanici</name>
    <dbReference type="NCBI Taxonomy" id="1891926"/>
    <lineage>
        <taxon>Bacteria</taxon>
        <taxon>Pseudomonadati</taxon>
        <taxon>Planctomycetota</taxon>
        <taxon>Planctomycetia</taxon>
        <taxon>Planctomycetales</taxon>
        <taxon>Planctomycetaceae</taxon>
        <taxon>Fuerstiella</taxon>
    </lineage>
</organism>
<evidence type="ECO:0000256" key="5">
    <source>
        <dbReference type="ARBA" id="ARBA00022741"/>
    </source>
</evidence>
<dbReference type="Proteomes" id="UP000187735">
    <property type="component" value="Chromosome"/>
</dbReference>
<evidence type="ECO:0000256" key="7">
    <source>
        <dbReference type="ARBA" id="ARBA00022840"/>
    </source>
</evidence>
<keyword evidence="8" id="KW-0902">Two-component regulatory system</keyword>
<reference evidence="10 11" key="1">
    <citation type="journal article" date="2016" name="Front. Microbiol.">
        <title>Fuerstia marisgermanicae gen. nov., sp. nov., an Unusual Member of the Phylum Planctomycetes from the German Wadden Sea.</title>
        <authorList>
            <person name="Kohn T."/>
            <person name="Heuer A."/>
            <person name="Jogler M."/>
            <person name="Vollmers J."/>
            <person name="Boedeker C."/>
            <person name="Bunk B."/>
            <person name="Rast P."/>
            <person name="Borchert D."/>
            <person name="Glockner I."/>
            <person name="Freese H.M."/>
            <person name="Klenk H.P."/>
            <person name="Overmann J."/>
            <person name="Kaster A.K."/>
            <person name="Rohde M."/>
            <person name="Wiegand S."/>
            <person name="Jogler C."/>
        </authorList>
    </citation>
    <scope>NUCLEOTIDE SEQUENCE [LARGE SCALE GENOMIC DNA]</scope>
    <source>
        <strain evidence="10 11">NH11</strain>
    </source>
</reference>
<dbReference type="InterPro" id="IPR005467">
    <property type="entry name" value="His_kinase_dom"/>
</dbReference>
<dbReference type="SMART" id="SM00387">
    <property type="entry name" value="HATPase_c"/>
    <property type="match status" value="1"/>
</dbReference>
<keyword evidence="5" id="KW-0547">Nucleotide-binding</keyword>
<dbReference type="Pfam" id="PF02518">
    <property type="entry name" value="HATPase_c"/>
    <property type="match status" value="1"/>
</dbReference>
<dbReference type="Gene3D" id="1.10.287.130">
    <property type="match status" value="1"/>
</dbReference>
<dbReference type="STRING" id="1891926.Fuma_00631"/>
<dbReference type="CDD" id="cd00082">
    <property type="entry name" value="HisKA"/>
    <property type="match status" value="1"/>
</dbReference>
<evidence type="ECO:0000313" key="11">
    <source>
        <dbReference type="Proteomes" id="UP000187735"/>
    </source>
</evidence>
<dbReference type="Gene3D" id="3.30.565.10">
    <property type="entry name" value="Histidine kinase-like ATPase, C-terminal domain"/>
    <property type="match status" value="1"/>
</dbReference>
<dbReference type="OrthoDB" id="239518at2"/>
<dbReference type="PROSITE" id="PS50109">
    <property type="entry name" value="HIS_KIN"/>
    <property type="match status" value="1"/>
</dbReference>
<dbReference type="PANTHER" id="PTHR43065:SF10">
    <property type="entry name" value="PEROXIDE STRESS-ACTIVATED HISTIDINE KINASE MAK3"/>
    <property type="match status" value="1"/>
</dbReference>
<dbReference type="CDD" id="cd00075">
    <property type="entry name" value="HATPase"/>
    <property type="match status" value="1"/>
</dbReference>
<keyword evidence="6 10" id="KW-0418">Kinase</keyword>
<keyword evidence="7" id="KW-0067">ATP-binding</keyword>
<dbReference type="PRINTS" id="PR00344">
    <property type="entry name" value="BCTRLSENSOR"/>
</dbReference>
<keyword evidence="3" id="KW-0597">Phosphoprotein</keyword>
<evidence type="ECO:0000313" key="10">
    <source>
        <dbReference type="EMBL" id="APZ91047.1"/>
    </source>
</evidence>
<dbReference type="Pfam" id="PF00512">
    <property type="entry name" value="HisKA"/>
    <property type="match status" value="1"/>
</dbReference>
<accession>A0A1P8WAF6</accession>
<comment type="catalytic activity">
    <reaction evidence="1">
        <text>ATP + protein L-histidine = ADP + protein N-phospho-L-histidine.</text>
        <dbReference type="EC" id="2.7.13.3"/>
    </reaction>
</comment>
<keyword evidence="11" id="KW-1185">Reference proteome</keyword>
<evidence type="ECO:0000256" key="4">
    <source>
        <dbReference type="ARBA" id="ARBA00022679"/>
    </source>
</evidence>
<keyword evidence="4 10" id="KW-0808">Transferase</keyword>
<gene>
    <name evidence="10" type="primary">kinA_1</name>
    <name evidence="10" type="ORF">Fuma_00631</name>
</gene>
<evidence type="ECO:0000256" key="8">
    <source>
        <dbReference type="ARBA" id="ARBA00023012"/>
    </source>
</evidence>
<dbReference type="KEGG" id="fmr:Fuma_00631"/>
<dbReference type="EMBL" id="CP017641">
    <property type="protein sequence ID" value="APZ91047.1"/>
    <property type="molecule type" value="Genomic_DNA"/>
</dbReference>
<dbReference type="PANTHER" id="PTHR43065">
    <property type="entry name" value="SENSOR HISTIDINE KINASE"/>
    <property type="match status" value="1"/>
</dbReference>